<dbReference type="InterPro" id="IPR010272">
    <property type="entry name" value="T6SS_TssF"/>
</dbReference>
<dbReference type="NCBIfam" id="TIGR03359">
    <property type="entry name" value="VI_chp_6"/>
    <property type="match status" value="1"/>
</dbReference>
<proteinExistence type="predicted"/>
<evidence type="ECO:0000313" key="1">
    <source>
        <dbReference type="EMBL" id="KGT75427.1"/>
    </source>
</evidence>
<accession>A0A0A3XM07</accession>
<dbReference type="RefSeq" id="WP_028156843.1">
    <property type="nucleotide sequence ID" value="NZ_JANUDC010000001.1"/>
</dbReference>
<dbReference type="AlphaFoldDB" id="A0A0A3XM07"/>
<dbReference type="Proteomes" id="UP000030377">
    <property type="component" value="Unassembled WGS sequence"/>
</dbReference>
<protein>
    <submittedName>
        <fullName evidence="1">Type VI secretion protein</fullName>
    </submittedName>
</protein>
<dbReference type="PANTHER" id="PTHR35370:SF1">
    <property type="entry name" value="TYPE VI SECRETION SYSTEM COMPONENT TSSF1"/>
    <property type="match status" value="1"/>
</dbReference>
<dbReference type="STRING" id="375.BKD09_RS17220"/>
<comment type="caution">
    <text evidence="1">The sequence shown here is derived from an EMBL/GenBank/DDBJ whole genome shotgun (WGS) entry which is preliminary data.</text>
</comment>
<dbReference type="EMBL" id="JRPN01000025">
    <property type="protein sequence ID" value="KGT75427.1"/>
    <property type="molecule type" value="Genomic_DNA"/>
</dbReference>
<evidence type="ECO:0000313" key="2">
    <source>
        <dbReference type="Proteomes" id="UP000030377"/>
    </source>
</evidence>
<dbReference type="PIRSF" id="PIRSF028304">
    <property type="entry name" value="UCP028304"/>
    <property type="match status" value="1"/>
</dbReference>
<name>A0A0A3XM07_BRAJP</name>
<dbReference type="PANTHER" id="PTHR35370">
    <property type="entry name" value="CYTOPLASMIC PROTEIN-RELATED-RELATED"/>
    <property type="match status" value="1"/>
</dbReference>
<dbReference type="Pfam" id="PF05947">
    <property type="entry name" value="T6SS_TssF"/>
    <property type="match status" value="1"/>
</dbReference>
<sequence>MNREFLDFYNRELSLLYEHAGDFAEEYPGIAERLGGLIRDRSDPMITGLLEGAAFLAARVQLKLKHEFPEFTANLLEQLVPNYLAPTPSAMLVTARPPYADPALRDGRKIARGAYFDATYRERERSLSCRFRLCRDIVLWPFDVTGAEYFSTAGALQALGIPVGGDVIAGLRLSLTHRTAARLDEELPDAEARAKPETWFAGCRTSELPIYLSGAESDAIALYEQLISNCRGVYFRHLDDFGDPVVTRAPHDCVQQIGFDENESLFPNDNRVFRGSELLREYFMFPRKFLGFNLTGLRSVIPRLRSKSIDIVFAFDEHNSRLAAAVRPDTFSLYSAPAINLFEKTSDRIPVKSNTHEYHVVPDRSRYLEYEPHQVLEVYAHFPADKDKRPVRPLYSAAVDRTSGSVEGLYFTVRRLPRRRTVGEKTYGASSDYTGTDMFLSLLEPGELSGEGAVAELSVRALCSNRHLTEHLPVGQGGADFRLLDDTSLDLMCVAGPTRPREPIVAQMRSRSEIANSGIVSWRLINMLSLNYLGLVERGGGKNAGALREMLSLFADQFDDATERKIRGVRSIESRPVVRRVRERTGSGAARGLEITITLDEKAFEGSGVFLLGAVLERFFADYSGFNTFTQTVVSTPERGEIMRWPPRMGTRRPL</sequence>
<reference evidence="1 2" key="1">
    <citation type="submission" date="2014-09" db="EMBL/GenBank/DDBJ databases">
        <title>Draft genome of Bradyrhizobium japonicum Is-34.</title>
        <authorList>
            <person name="Tsurumaru H."/>
            <person name="Yamakawa T."/>
            <person name="Hashimoto S."/>
            <person name="Okizaki K."/>
            <person name="Kanesaki Y."/>
            <person name="Yoshikawa H."/>
            <person name="Yajima S."/>
        </authorList>
    </citation>
    <scope>NUCLEOTIDE SEQUENCE [LARGE SCALE GENOMIC DNA]</scope>
    <source>
        <strain evidence="1 2">Is-34</strain>
    </source>
</reference>
<organism evidence="1 2">
    <name type="scientific">Bradyrhizobium japonicum</name>
    <dbReference type="NCBI Taxonomy" id="375"/>
    <lineage>
        <taxon>Bacteria</taxon>
        <taxon>Pseudomonadati</taxon>
        <taxon>Pseudomonadota</taxon>
        <taxon>Alphaproteobacteria</taxon>
        <taxon>Hyphomicrobiales</taxon>
        <taxon>Nitrobacteraceae</taxon>
        <taxon>Bradyrhizobium</taxon>
    </lineage>
</organism>
<gene>
    <name evidence="1" type="ORF">MA20_33725</name>
</gene>